<reference evidence="7 8" key="1">
    <citation type="journal article" date="2021" name="Microbiol. Resour. Announc.">
        <title>Complete Genome Sequences of Two Rhodococcus sp. Strains with Large and Linear Chromosomes, Isolated from Apple Rhizosphere.</title>
        <authorList>
            <person name="Benning S."/>
            <person name="Brugnone N."/>
            <person name="Siani R."/>
            <person name="Kublik S."/>
            <person name="Schloter M."/>
            <person name="Rad V."/>
        </authorList>
    </citation>
    <scope>NUCLEOTIDE SEQUENCE [LARGE SCALE GENOMIC DNA]</scope>
    <source>
        <strain evidence="7 8">R79</strain>
    </source>
</reference>
<dbReference type="Gene3D" id="3.40.309.10">
    <property type="entry name" value="Aldehyde Dehydrogenase, Chain A, domain 2"/>
    <property type="match status" value="1"/>
</dbReference>
<dbReference type="InterPro" id="IPR016163">
    <property type="entry name" value="Ald_DH_C"/>
</dbReference>
<dbReference type="InterPro" id="IPR015590">
    <property type="entry name" value="Aldehyde_DH_dom"/>
</dbReference>
<sequence>MTATHAAADPVQTDPPAAVLRELLDTQRAAYLAEGPPSADVRLDRIDRFAACILEFADELSEALDADFGSRPRVANLGTDILGVVSSVKLIRKNIALWMQDEIVPGSEEAGTPTFIQTRPKGVVGVIGPWNFPVQLVALPAIEALAAGNRVMIKFSDIPDRTADVFARAIAVRMDPEEVAVVRGDVRTASSFSDLPFDHIIFTGSPAVGAVVAEAAGRNLVPLTLELGGKNPVVLGPDADIALAAERISGVRLLNGGQICLCPDYVFVPRAELDHFVSAYEQSVRTHFPTYVDNPAVVSIINDRNFDRVMGLIEDAAAKGARVVTIAPPGELAALPSRSRRRIPPTMLLGVTSDMKIASEEIFGPVVVVYPYDELSEAISYITSKPSPLAAYWFGSDSPEFREFLLRTNSGGVTRNDLAVHWRVVGAPSGGIGRSGMGAYSGKVGFDTFSHKRTITVSNAAHGFAAPFIPPAGEAEADVIRELIGGAYEEIQARIQAS</sequence>
<dbReference type="InterPro" id="IPR029510">
    <property type="entry name" value="Ald_DH_CS_GLU"/>
</dbReference>
<dbReference type="PROSITE" id="PS00070">
    <property type="entry name" value="ALDEHYDE_DEHYDR_CYS"/>
    <property type="match status" value="1"/>
</dbReference>
<comment type="similarity">
    <text evidence="1 3 5">Belongs to the aldehyde dehydrogenase family.</text>
</comment>
<protein>
    <recommendedName>
        <fullName evidence="3">Aldehyde dehydrogenase</fullName>
    </recommendedName>
</protein>
<feature type="domain" description="Aldehyde dehydrogenase" evidence="6">
    <location>
        <begin position="40"/>
        <end position="454"/>
    </location>
</feature>
<dbReference type="EMBL" id="CP070619">
    <property type="protein sequence ID" value="QSE90660.1"/>
    <property type="molecule type" value="Genomic_DNA"/>
</dbReference>
<dbReference type="InterPro" id="IPR016160">
    <property type="entry name" value="Ald_DH_CS_CYS"/>
</dbReference>
<evidence type="ECO:0000313" key="7">
    <source>
        <dbReference type="EMBL" id="QSE90660.1"/>
    </source>
</evidence>
<dbReference type="Gene3D" id="3.40.605.10">
    <property type="entry name" value="Aldehyde Dehydrogenase, Chain A, domain 1"/>
    <property type="match status" value="1"/>
</dbReference>
<evidence type="ECO:0000256" key="5">
    <source>
        <dbReference type="RuleBase" id="RU003345"/>
    </source>
</evidence>
<evidence type="ECO:0000256" key="1">
    <source>
        <dbReference type="ARBA" id="ARBA00009986"/>
    </source>
</evidence>
<dbReference type="InterPro" id="IPR016162">
    <property type="entry name" value="Ald_DH_N"/>
</dbReference>
<accession>A0A974W3J4</accession>
<dbReference type="Proteomes" id="UP000662986">
    <property type="component" value="Chromosome"/>
</dbReference>
<dbReference type="InterPro" id="IPR012394">
    <property type="entry name" value="Aldehyde_DH_NAD(P)"/>
</dbReference>
<gene>
    <name evidence="7" type="ORF">JWS13_19555</name>
</gene>
<dbReference type="SUPFAM" id="SSF53720">
    <property type="entry name" value="ALDH-like"/>
    <property type="match status" value="1"/>
</dbReference>
<feature type="active site" evidence="4">
    <location>
        <position position="226"/>
    </location>
</feature>
<evidence type="ECO:0000256" key="4">
    <source>
        <dbReference type="PROSITE-ProRule" id="PRU10007"/>
    </source>
</evidence>
<name>A0A974W3J4_9NOCA</name>
<organism evidence="7 8">
    <name type="scientific">Rhodococcus pseudokoreensis</name>
    <dbReference type="NCBI Taxonomy" id="2811421"/>
    <lineage>
        <taxon>Bacteria</taxon>
        <taxon>Bacillati</taxon>
        <taxon>Actinomycetota</taxon>
        <taxon>Actinomycetes</taxon>
        <taxon>Mycobacteriales</taxon>
        <taxon>Nocardiaceae</taxon>
        <taxon>Rhodococcus</taxon>
    </lineage>
</organism>
<dbReference type="PANTHER" id="PTHR43570">
    <property type="entry name" value="ALDEHYDE DEHYDROGENASE"/>
    <property type="match status" value="1"/>
</dbReference>
<dbReference type="PIRSF" id="PIRSF036492">
    <property type="entry name" value="ALDH"/>
    <property type="match status" value="1"/>
</dbReference>
<evidence type="ECO:0000256" key="2">
    <source>
        <dbReference type="ARBA" id="ARBA00023002"/>
    </source>
</evidence>
<evidence type="ECO:0000259" key="6">
    <source>
        <dbReference type="Pfam" id="PF00171"/>
    </source>
</evidence>
<dbReference type="PANTHER" id="PTHR43570:SF16">
    <property type="entry name" value="ALDEHYDE DEHYDROGENASE TYPE III, ISOFORM Q"/>
    <property type="match status" value="1"/>
</dbReference>
<dbReference type="InterPro" id="IPR016161">
    <property type="entry name" value="Ald_DH/histidinol_DH"/>
</dbReference>
<dbReference type="Pfam" id="PF00171">
    <property type="entry name" value="Aldedh"/>
    <property type="match status" value="1"/>
</dbReference>
<dbReference type="RefSeq" id="WP_206007086.1">
    <property type="nucleotide sequence ID" value="NZ_CP070619.1"/>
</dbReference>
<proteinExistence type="inferred from homology"/>
<reference evidence="7 8" key="2">
    <citation type="journal article" date="2022" name="Arch. Microbiol.">
        <title>Rhodococcus pseudokoreensis sp. nov. isolated from the rhizosphere of young M26 apple rootstocks.</title>
        <authorList>
            <person name="Kampfer P."/>
            <person name="Glaeser S.P."/>
            <person name="Blom J."/>
            <person name="Wolf J."/>
            <person name="Benning S."/>
            <person name="Schloter M."/>
            <person name="Neumann-Schaal M."/>
        </authorList>
    </citation>
    <scope>NUCLEOTIDE SEQUENCE [LARGE SCALE GENOMIC DNA]</scope>
    <source>
        <strain evidence="7 8">R79</strain>
    </source>
</reference>
<evidence type="ECO:0000256" key="3">
    <source>
        <dbReference type="PIRNR" id="PIRNR036492"/>
    </source>
</evidence>
<keyword evidence="2 3" id="KW-0560">Oxidoreductase</keyword>
<dbReference type="PROSITE" id="PS00687">
    <property type="entry name" value="ALDEHYDE_DEHYDR_GLU"/>
    <property type="match status" value="1"/>
</dbReference>
<keyword evidence="8" id="KW-1185">Reference proteome</keyword>
<evidence type="ECO:0000313" key="8">
    <source>
        <dbReference type="Proteomes" id="UP000662986"/>
    </source>
</evidence>